<feature type="signal peptide" evidence="1">
    <location>
        <begin position="1"/>
        <end position="26"/>
    </location>
</feature>
<evidence type="ECO:0008006" key="4">
    <source>
        <dbReference type="Google" id="ProtNLM"/>
    </source>
</evidence>
<keyword evidence="3" id="KW-1185">Reference proteome</keyword>
<sequence>MPPSNKIAIVVIISLLVVNPHLLVLGGHFHNHWYVQQTNVVDLLYYLEGRPIYTYEEAKRVCLNLKMTKPYHVSGIEFSELPIDGEIWVPNTFPSGDVLKYSNGSLITAWLSEGFHQRLGFVCVAILKAAILGYRNGSVVKVRTSEHGIPSRCYPQRDLRAHNKLEENLAMCILIYEL</sequence>
<evidence type="ECO:0000256" key="1">
    <source>
        <dbReference type="SAM" id="SignalP"/>
    </source>
</evidence>
<dbReference type="AlphaFoldDB" id="A0A1I8P650"/>
<accession>A0A1I8P650</accession>
<evidence type="ECO:0000313" key="3">
    <source>
        <dbReference type="Proteomes" id="UP000095300"/>
    </source>
</evidence>
<dbReference type="Proteomes" id="UP000095300">
    <property type="component" value="Unassembled WGS sequence"/>
</dbReference>
<organism evidence="2 3">
    <name type="scientific">Stomoxys calcitrans</name>
    <name type="common">Stable fly</name>
    <name type="synonym">Conops calcitrans</name>
    <dbReference type="NCBI Taxonomy" id="35570"/>
    <lineage>
        <taxon>Eukaryota</taxon>
        <taxon>Metazoa</taxon>
        <taxon>Ecdysozoa</taxon>
        <taxon>Arthropoda</taxon>
        <taxon>Hexapoda</taxon>
        <taxon>Insecta</taxon>
        <taxon>Pterygota</taxon>
        <taxon>Neoptera</taxon>
        <taxon>Endopterygota</taxon>
        <taxon>Diptera</taxon>
        <taxon>Brachycera</taxon>
        <taxon>Muscomorpha</taxon>
        <taxon>Muscoidea</taxon>
        <taxon>Muscidae</taxon>
        <taxon>Stomoxys</taxon>
    </lineage>
</organism>
<evidence type="ECO:0000313" key="2">
    <source>
        <dbReference type="EnsemblMetazoa" id="SCAU005142-PA"/>
    </source>
</evidence>
<feature type="chain" id="PRO_5009326084" description="C-type lectin domain-containing protein" evidence="1">
    <location>
        <begin position="27"/>
        <end position="178"/>
    </location>
</feature>
<keyword evidence="1" id="KW-0732">Signal</keyword>
<dbReference type="KEGG" id="scac:106094841"/>
<name>A0A1I8P650_STOCA</name>
<gene>
    <name evidence="2" type="primary">106094841</name>
</gene>
<dbReference type="OrthoDB" id="7976202at2759"/>
<reference evidence="2" key="1">
    <citation type="submission" date="2020-05" db="UniProtKB">
        <authorList>
            <consortium name="EnsemblMetazoa"/>
        </authorList>
    </citation>
    <scope>IDENTIFICATION</scope>
    <source>
        <strain evidence="2">USDA</strain>
    </source>
</reference>
<dbReference type="VEuPathDB" id="VectorBase:SCAU005142"/>
<dbReference type="EnsemblMetazoa" id="SCAU005142-RA">
    <property type="protein sequence ID" value="SCAU005142-PA"/>
    <property type="gene ID" value="SCAU005142"/>
</dbReference>
<proteinExistence type="predicted"/>
<protein>
    <recommendedName>
        <fullName evidence="4">C-type lectin domain-containing protein</fullName>
    </recommendedName>
</protein>